<evidence type="ECO:0000313" key="2">
    <source>
        <dbReference type="EMBL" id="AXE16420.1"/>
    </source>
</evidence>
<dbReference type="AlphaFoldDB" id="A0A344TCP9"/>
<dbReference type="InterPro" id="IPR001173">
    <property type="entry name" value="Glyco_trans_2-like"/>
</dbReference>
<evidence type="ECO:0000259" key="1">
    <source>
        <dbReference type="Pfam" id="PF00535"/>
    </source>
</evidence>
<proteinExistence type="predicted"/>
<dbReference type="OrthoDB" id="9815829at2"/>
<gene>
    <name evidence="2" type="ORF">DR864_01090</name>
</gene>
<dbReference type="PANTHER" id="PTHR43685:SF11">
    <property type="entry name" value="GLYCOSYLTRANSFERASE TAGX-RELATED"/>
    <property type="match status" value="1"/>
</dbReference>
<dbReference type="RefSeq" id="WP_114065207.1">
    <property type="nucleotide sequence ID" value="NZ_CP030850.1"/>
</dbReference>
<dbReference type="EMBL" id="CP030850">
    <property type="protein sequence ID" value="AXE16420.1"/>
    <property type="molecule type" value="Genomic_DNA"/>
</dbReference>
<dbReference type="PANTHER" id="PTHR43685">
    <property type="entry name" value="GLYCOSYLTRANSFERASE"/>
    <property type="match status" value="1"/>
</dbReference>
<sequence length="340" mass="39999">MESNPLVSIIIPSYNNAQWIGMAIESALSQDYSNFEVIICDNNSKDNSKEVIINYLKDKRVRFHYNESNIGSKANINKLIYELSQGKYIVYLSSDDYLINSEFVSQSVSYLEEESDIVYVKGKELDFYHDKKLLKKRKYSKYYTNKIVDGFQVFKDYCNGKVGLGWEACCLRKSILLKIPSSNFFYGDININLRLTAHGKVAFLDIPSYTFRIHSDNESSRYNTAKHFIDERLLLYKSIIEYMKHNLPEMTQDIELSRKSLIYSEIAFAIVKLLIGNKGEYTIYKNYVNYHEKEIYKKVIFYNLKYKIVKYIILPLLKISLTKKILLLFWGHRNLMKNIK</sequence>
<protein>
    <recommendedName>
        <fullName evidence="1">Glycosyltransferase 2-like domain-containing protein</fullName>
    </recommendedName>
</protein>
<dbReference type="InterPro" id="IPR029044">
    <property type="entry name" value="Nucleotide-diphossugar_trans"/>
</dbReference>
<keyword evidence="3" id="KW-1185">Reference proteome</keyword>
<dbReference type="KEGG" id="run:DR864_01090"/>
<organism evidence="2 3">
    <name type="scientific">Runella rosea</name>
    <dbReference type="NCBI Taxonomy" id="2259595"/>
    <lineage>
        <taxon>Bacteria</taxon>
        <taxon>Pseudomonadati</taxon>
        <taxon>Bacteroidota</taxon>
        <taxon>Cytophagia</taxon>
        <taxon>Cytophagales</taxon>
        <taxon>Spirosomataceae</taxon>
        <taxon>Runella</taxon>
    </lineage>
</organism>
<dbReference type="Pfam" id="PF00535">
    <property type="entry name" value="Glycos_transf_2"/>
    <property type="match status" value="1"/>
</dbReference>
<dbReference type="CDD" id="cd00761">
    <property type="entry name" value="Glyco_tranf_GTA_type"/>
    <property type="match status" value="1"/>
</dbReference>
<dbReference type="Gene3D" id="3.90.550.10">
    <property type="entry name" value="Spore Coat Polysaccharide Biosynthesis Protein SpsA, Chain A"/>
    <property type="match status" value="1"/>
</dbReference>
<dbReference type="Proteomes" id="UP000251993">
    <property type="component" value="Chromosome"/>
</dbReference>
<reference evidence="2 3" key="1">
    <citation type="submission" date="2018-07" db="EMBL/GenBank/DDBJ databases">
        <title>Genome sequencing of Runella.</title>
        <authorList>
            <person name="Baek M.-G."/>
            <person name="Yi H."/>
        </authorList>
    </citation>
    <scope>NUCLEOTIDE SEQUENCE [LARGE SCALE GENOMIC DNA]</scope>
    <source>
        <strain evidence="2 3">HYN0085</strain>
    </source>
</reference>
<dbReference type="SUPFAM" id="SSF53448">
    <property type="entry name" value="Nucleotide-diphospho-sugar transferases"/>
    <property type="match status" value="1"/>
</dbReference>
<accession>A0A344TCP9</accession>
<evidence type="ECO:0000313" key="3">
    <source>
        <dbReference type="Proteomes" id="UP000251993"/>
    </source>
</evidence>
<name>A0A344TCP9_9BACT</name>
<dbReference type="InterPro" id="IPR050834">
    <property type="entry name" value="Glycosyltransf_2"/>
</dbReference>
<feature type="domain" description="Glycosyltransferase 2-like" evidence="1">
    <location>
        <begin position="8"/>
        <end position="121"/>
    </location>
</feature>